<dbReference type="Proteomes" id="UP000689195">
    <property type="component" value="Unassembled WGS sequence"/>
</dbReference>
<dbReference type="PANTHER" id="PTHR36851">
    <property type="entry name" value="UNNAMED PRODUCT"/>
    <property type="match status" value="1"/>
</dbReference>
<dbReference type="OrthoDB" id="5819478at2759"/>
<reference evidence="1" key="1">
    <citation type="submission" date="2021-01" db="EMBL/GenBank/DDBJ databases">
        <authorList>
            <consortium name="Genoscope - CEA"/>
            <person name="William W."/>
        </authorList>
    </citation>
    <scope>NUCLEOTIDE SEQUENCE</scope>
</reference>
<protein>
    <submittedName>
        <fullName evidence="1">Uncharacterized protein</fullName>
    </submittedName>
</protein>
<dbReference type="PANTHER" id="PTHR36851:SF1">
    <property type="entry name" value="GLYCO_TRANS_2-LIKE DOMAIN-CONTAINING PROTEIN"/>
    <property type="match status" value="1"/>
</dbReference>
<proteinExistence type="predicted"/>
<name>A0A8S1Y6V6_9CILI</name>
<comment type="caution">
    <text evidence="1">The sequence shown here is derived from an EMBL/GenBank/DDBJ whole genome shotgun (WGS) entry which is preliminary data.</text>
</comment>
<dbReference type="AlphaFoldDB" id="A0A8S1Y6V6"/>
<dbReference type="EMBL" id="CAJJDO010000153">
    <property type="protein sequence ID" value="CAD8209221.1"/>
    <property type="molecule type" value="Genomic_DNA"/>
</dbReference>
<evidence type="ECO:0000313" key="1">
    <source>
        <dbReference type="EMBL" id="CAD8209221.1"/>
    </source>
</evidence>
<gene>
    <name evidence="1" type="ORF">PPENT_87.1.T1530127</name>
</gene>
<evidence type="ECO:0000313" key="2">
    <source>
        <dbReference type="Proteomes" id="UP000689195"/>
    </source>
</evidence>
<sequence>MIQLLEQHSQPLLSFLPLLETNKIINREEQPNRKILVVFMVEKIPDQYAKINSIYQKFQDGFDQIIMTLHHYETPKEIPDKISNQNYAIRSVLADLNKTHHYLPKKILFNQFDVDTIFDKTF</sequence>
<organism evidence="1 2">
    <name type="scientific">Paramecium pentaurelia</name>
    <dbReference type="NCBI Taxonomy" id="43138"/>
    <lineage>
        <taxon>Eukaryota</taxon>
        <taxon>Sar</taxon>
        <taxon>Alveolata</taxon>
        <taxon>Ciliophora</taxon>
        <taxon>Intramacronucleata</taxon>
        <taxon>Oligohymenophorea</taxon>
        <taxon>Peniculida</taxon>
        <taxon>Parameciidae</taxon>
        <taxon>Paramecium</taxon>
    </lineage>
</organism>
<keyword evidence="2" id="KW-1185">Reference proteome</keyword>
<accession>A0A8S1Y6V6</accession>